<reference evidence="1" key="1">
    <citation type="submission" date="2023-03" db="EMBL/GenBank/DDBJ databases">
        <title>Actinorhabdospora filicis NBRC 111898.</title>
        <authorList>
            <person name="Ichikawa N."/>
            <person name="Sato H."/>
            <person name="Tonouchi N."/>
        </authorList>
    </citation>
    <scope>NUCLEOTIDE SEQUENCE</scope>
    <source>
        <strain evidence="1">NBRC 111898</strain>
    </source>
</reference>
<name>A0A9W6SHE0_9ACTN</name>
<keyword evidence="2" id="KW-1185">Reference proteome</keyword>
<dbReference type="AlphaFoldDB" id="A0A9W6SHE0"/>
<dbReference type="EMBL" id="BSTX01000001">
    <property type="protein sequence ID" value="GLZ77174.1"/>
    <property type="molecule type" value="Genomic_DNA"/>
</dbReference>
<evidence type="ECO:0000313" key="2">
    <source>
        <dbReference type="Proteomes" id="UP001165079"/>
    </source>
</evidence>
<dbReference type="Proteomes" id="UP001165079">
    <property type="component" value="Unassembled WGS sequence"/>
</dbReference>
<evidence type="ECO:0000313" key="1">
    <source>
        <dbReference type="EMBL" id="GLZ77174.1"/>
    </source>
</evidence>
<dbReference type="RefSeq" id="WP_285662305.1">
    <property type="nucleotide sequence ID" value="NZ_BSTX01000001.1"/>
</dbReference>
<organism evidence="1 2">
    <name type="scientific">Actinorhabdospora filicis</name>
    <dbReference type="NCBI Taxonomy" id="1785913"/>
    <lineage>
        <taxon>Bacteria</taxon>
        <taxon>Bacillati</taxon>
        <taxon>Actinomycetota</taxon>
        <taxon>Actinomycetes</taxon>
        <taxon>Micromonosporales</taxon>
        <taxon>Micromonosporaceae</taxon>
        <taxon>Actinorhabdospora</taxon>
    </lineage>
</organism>
<gene>
    <name evidence="1" type="ORF">Afil01_19810</name>
</gene>
<sequence length="76" mass="8188">MEDSTRALPPSSTAADGLSPDLLGEVADLLRDIAYDRVRPDIRPSGTAVDPGWLRAAVEEQYGLLGAALNERIEPR</sequence>
<comment type="caution">
    <text evidence="1">The sequence shown here is derived from an EMBL/GenBank/DDBJ whole genome shotgun (WGS) entry which is preliminary data.</text>
</comment>
<protein>
    <submittedName>
        <fullName evidence="1">Uncharacterized protein</fullName>
    </submittedName>
</protein>
<proteinExistence type="predicted"/>
<accession>A0A9W6SHE0</accession>